<feature type="chain" id="PRO_5047274468" evidence="1">
    <location>
        <begin position="23"/>
        <end position="401"/>
    </location>
</feature>
<protein>
    <submittedName>
        <fullName evidence="2">Lipase family protein</fullName>
    </submittedName>
</protein>
<dbReference type="InterPro" id="IPR005152">
    <property type="entry name" value="Lipase_secreted"/>
</dbReference>
<proteinExistence type="predicted"/>
<reference evidence="2 3" key="1">
    <citation type="journal article" date="2023" name="Microbiol. Resour. Announc.">
        <title>Complete Genome Sequence of Imperialibacter roseus strain P4T.</title>
        <authorList>
            <person name="Tizabi D.R."/>
            <person name="Bachvaroff T."/>
            <person name="Hill R.T."/>
        </authorList>
    </citation>
    <scope>NUCLEOTIDE SEQUENCE [LARGE SCALE GENOMIC DNA]</scope>
    <source>
        <strain evidence="2 3">P4T</strain>
    </source>
</reference>
<dbReference type="PANTHER" id="PTHR34853:SF1">
    <property type="entry name" value="LIPASE 5"/>
    <property type="match status" value="1"/>
</dbReference>
<dbReference type="Pfam" id="PF03583">
    <property type="entry name" value="LIP"/>
    <property type="match status" value="1"/>
</dbReference>
<name>A0ABZ0ITM7_9BACT</name>
<evidence type="ECO:0000313" key="3">
    <source>
        <dbReference type="Proteomes" id="UP001302349"/>
    </source>
</evidence>
<dbReference type="PANTHER" id="PTHR34853">
    <property type="match status" value="1"/>
</dbReference>
<dbReference type="Gene3D" id="3.40.50.1820">
    <property type="entry name" value="alpha/beta hydrolase"/>
    <property type="match status" value="1"/>
</dbReference>
<dbReference type="SUPFAM" id="SSF53474">
    <property type="entry name" value="alpha/beta-Hydrolases"/>
    <property type="match status" value="1"/>
</dbReference>
<dbReference type="Gene3D" id="1.10.260.160">
    <property type="match status" value="1"/>
</dbReference>
<dbReference type="Proteomes" id="UP001302349">
    <property type="component" value="Chromosome"/>
</dbReference>
<gene>
    <name evidence="2" type="ORF">RT717_06990</name>
</gene>
<accession>A0ABZ0ITM7</accession>
<dbReference type="InterPro" id="IPR029058">
    <property type="entry name" value="AB_hydrolase_fold"/>
</dbReference>
<dbReference type="RefSeq" id="WP_317491024.1">
    <property type="nucleotide sequence ID" value="NZ_CP136051.1"/>
</dbReference>
<feature type="signal peptide" evidence="1">
    <location>
        <begin position="1"/>
        <end position="22"/>
    </location>
</feature>
<keyword evidence="3" id="KW-1185">Reference proteome</keyword>
<dbReference type="PROSITE" id="PS51257">
    <property type="entry name" value="PROKAR_LIPOPROTEIN"/>
    <property type="match status" value="1"/>
</dbReference>
<keyword evidence="1" id="KW-0732">Signal</keyword>
<dbReference type="EMBL" id="CP136051">
    <property type="protein sequence ID" value="WOK08383.1"/>
    <property type="molecule type" value="Genomic_DNA"/>
</dbReference>
<sequence length="401" mass="44298">MKKNYLLSFLFILLLGITSCQKDDDGGPSVKYNNLTEANLFLDRPAGELKGFIAFSGIDIPSEAIKYNTELYKVTYVTEYKGQEITASGLIVIPTTVEPVGMISFQHGTIASHSEAPSASSVQNSSLILYAALASTGFITVVPDFIGFGSSKDILHPYYVKEATSTPIIDNLKAAHQLAQEHNLNFNEHLFLAGYSQGGYATMATQQAIENDPLDGFELLASFPSSGGYDVKGMQEYFFGLETYDNPFFLAYVALAYQTYYGWTEPLSNFFVEAYAEKIPNLFDGSKSGGQINEELSYTISELVQPDLLENIDTNPDYQYLVDGFNDNGLTDWTPTTKTYMFHGTADVTVPYQNSVDSYNKLIENGTPTSVLTLTPLEGFTHYTGVVPYVEAFVPLLLEYQ</sequence>
<evidence type="ECO:0000313" key="2">
    <source>
        <dbReference type="EMBL" id="WOK08383.1"/>
    </source>
</evidence>
<evidence type="ECO:0000256" key="1">
    <source>
        <dbReference type="SAM" id="SignalP"/>
    </source>
</evidence>
<organism evidence="2 3">
    <name type="scientific">Imperialibacter roseus</name>
    <dbReference type="NCBI Taxonomy" id="1324217"/>
    <lineage>
        <taxon>Bacteria</taxon>
        <taxon>Pseudomonadati</taxon>
        <taxon>Bacteroidota</taxon>
        <taxon>Cytophagia</taxon>
        <taxon>Cytophagales</taxon>
        <taxon>Flammeovirgaceae</taxon>
        <taxon>Imperialibacter</taxon>
    </lineage>
</organism>